<evidence type="ECO:0000313" key="1">
    <source>
        <dbReference type="EMBL" id="UJF31396.1"/>
    </source>
</evidence>
<gene>
    <name evidence="1" type="ORF">L0M14_16315</name>
</gene>
<reference evidence="1 2" key="1">
    <citation type="journal article" date="2024" name="Int. J. Syst. Evol. Microbiol.">
        <title>Paenibacillus hexagrammi sp. nov., a novel bacterium isolated from the gut content of Hexagrammos agrammus.</title>
        <authorList>
            <person name="Jung H.K."/>
            <person name="Kim D.G."/>
            <person name="Zin H."/>
            <person name="Park J."/>
            <person name="Jung H."/>
            <person name="Kim Y.O."/>
            <person name="Kong H.J."/>
            <person name="Kim J.W."/>
            <person name="Kim Y.S."/>
        </authorList>
    </citation>
    <scope>NUCLEOTIDE SEQUENCE [LARGE SCALE GENOMIC DNA]</scope>
    <source>
        <strain evidence="1 2">YPD9-1</strain>
    </source>
</reference>
<proteinExistence type="predicted"/>
<dbReference type="RefSeq" id="WP_235117742.1">
    <property type="nucleotide sequence ID" value="NZ_CP090978.1"/>
</dbReference>
<protein>
    <submittedName>
        <fullName evidence="1">Uncharacterized protein</fullName>
    </submittedName>
</protein>
<keyword evidence="2" id="KW-1185">Reference proteome</keyword>
<dbReference type="Proteomes" id="UP001649230">
    <property type="component" value="Chromosome"/>
</dbReference>
<evidence type="ECO:0000313" key="2">
    <source>
        <dbReference type="Proteomes" id="UP001649230"/>
    </source>
</evidence>
<organism evidence="1 2">
    <name type="scientific">Paenibacillus hexagrammi</name>
    <dbReference type="NCBI Taxonomy" id="2908839"/>
    <lineage>
        <taxon>Bacteria</taxon>
        <taxon>Bacillati</taxon>
        <taxon>Bacillota</taxon>
        <taxon>Bacilli</taxon>
        <taxon>Bacillales</taxon>
        <taxon>Paenibacillaceae</taxon>
        <taxon>Paenibacillus</taxon>
    </lineage>
</organism>
<name>A0ABY3SDX7_9BACL</name>
<accession>A0ABY3SDX7</accession>
<dbReference type="Gene3D" id="2.60.120.260">
    <property type="entry name" value="Galactose-binding domain-like"/>
    <property type="match status" value="1"/>
</dbReference>
<sequence>MSQSDTSWWQYKDFGHGTITKGVWGTIEGTVTVPADAVFSRPAIFVETSWVQNPSQTNDLMDFYVDDVFS</sequence>
<dbReference type="EMBL" id="CP090978">
    <property type="protein sequence ID" value="UJF31396.1"/>
    <property type="molecule type" value="Genomic_DNA"/>
</dbReference>